<dbReference type="AlphaFoldDB" id="A0A0C2XRP9"/>
<feature type="compositionally biased region" description="Polar residues" evidence="1">
    <location>
        <begin position="410"/>
        <end position="421"/>
    </location>
</feature>
<keyword evidence="2" id="KW-1133">Transmembrane helix</keyword>
<dbReference type="EMBL" id="KN831783">
    <property type="protein sequence ID" value="KIM40373.1"/>
    <property type="molecule type" value="Genomic_DNA"/>
</dbReference>
<protein>
    <submittedName>
        <fullName evidence="3">Uncharacterized protein</fullName>
    </submittedName>
</protein>
<feature type="transmembrane region" description="Helical" evidence="2">
    <location>
        <begin position="149"/>
        <end position="168"/>
    </location>
</feature>
<evidence type="ECO:0000256" key="2">
    <source>
        <dbReference type="SAM" id="Phobius"/>
    </source>
</evidence>
<evidence type="ECO:0000313" key="4">
    <source>
        <dbReference type="Proteomes" id="UP000053424"/>
    </source>
</evidence>
<feature type="compositionally biased region" description="Basic and acidic residues" evidence="1">
    <location>
        <begin position="399"/>
        <end position="409"/>
    </location>
</feature>
<proteinExistence type="predicted"/>
<feature type="transmembrane region" description="Helical" evidence="2">
    <location>
        <begin position="6"/>
        <end position="29"/>
    </location>
</feature>
<dbReference type="OrthoDB" id="2384193at2759"/>
<feature type="transmembrane region" description="Helical" evidence="2">
    <location>
        <begin position="105"/>
        <end position="129"/>
    </location>
</feature>
<feature type="transmembrane region" description="Helical" evidence="2">
    <location>
        <begin position="231"/>
        <end position="252"/>
    </location>
</feature>
<dbReference type="STRING" id="686832.A0A0C2XRP9"/>
<gene>
    <name evidence="3" type="ORF">M413DRAFT_178223</name>
</gene>
<evidence type="ECO:0000256" key="1">
    <source>
        <dbReference type="SAM" id="MobiDB-lite"/>
    </source>
</evidence>
<accession>A0A0C2XRP9</accession>
<sequence>MSNGSPTAYLLWAILSCIFLAFLFLHLWAYDRFNCLKWDSGRQPGAFKRVMTYSYLATVPLLVVFSISTTALKFKEGYILTPDGSIIPRPINLWSTEDKHWLLPMYFILSIAWSLELVTHLEELAFWLFLLHQGPGKRNWFHSWEFRTWYTGSIIAVLGMPLTTLVSRREIERVQAWIFLVGSSAGTSTTVAFLYILFRFPGFIHYVKEGGAEPDVVVRLATFYHLNRIRVMFRFLFTIPLLILAIDALYPPFPIISNPFALDFLLMMGGIGCFISSAITLLIFFPRSITRESGYKAKIISPQMSGKVPIPTSPPLPDYYGPDIPGSPSSALRMGAFRYAAEPAGASQIHPIYATESQAGHYRHSTESTSPGYESDAESFDMASPTVPSHLMDYQPPQDKPHPQYRHDSSQTAASRPTSGGRSDDTVWERQDDSLPHPPRRRHSDGPYVYNRHLSVVAAIPGSVPVSEEGHRSTDHERETGSSNLHPYLMNFTSPIDLLDDRPPEHEDRSHMA</sequence>
<evidence type="ECO:0000313" key="3">
    <source>
        <dbReference type="EMBL" id="KIM40373.1"/>
    </source>
</evidence>
<keyword evidence="2" id="KW-0472">Membrane</keyword>
<keyword evidence="2" id="KW-0812">Transmembrane</keyword>
<dbReference type="Proteomes" id="UP000053424">
    <property type="component" value="Unassembled WGS sequence"/>
</dbReference>
<keyword evidence="4" id="KW-1185">Reference proteome</keyword>
<dbReference type="HOGENOM" id="CLU_027213_1_0_1"/>
<feature type="compositionally biased region" description="Basic and acidic residues" evidence="1">
    <location>
        <begin position="468"/>
        <end position="480"/>
    </location>
</feature>
<feature type="region of interest" description="Disordered" evidence="1">
    <location>
        <begin position="358"/>
        <end position="447"/>
    </location>
</feature>
<name>A0A0C2XRP9_HEBCY</name>
<feature type="transmembrane region" description="Helical" evidence="2">
    <location>
        <begin position="50"/>
        <end position="72"/>
    </location>
</feature>
<feature type="region of interest" description="Disordered" evidence="1">
    <location>
        <begin position="462"/>
        <end position="488"/>
    </location>
</feature>
<reference evidence="3 4" key="1">
    <citation type="submission" date="2014-04" db="EMBL/GenBank/DDBJ databases">
        <authorList>
            <consortium name="DOE Joint Genome Institute"/>
            <person name="Kuo A."/>
            <person name="Gay G."/>
            <person name="Dore J."/>
            <person name="Kohler A."/>
            <person name="Nagy L.G."/>
            <person name="Floudas D."/>
            <person name="Copeland A."/>
            <person name="Barry K.W."/>
            <person name="Cichocki N."/>
            <person name="Veneault-Fourrey C."/>
            <person name="LaButti K."/>
            <person name="Lindquist E.A."/>
            <person name="Lipzen A."/>
            <person name="Lundell T."/>
            <person name="Morin E."/>
            <person name="Murat C."/>
            <person name="Sun H."/>
            <person name="Tunlid A."/>
            <person name="Henrissat B."/>
            <person name="Grigoriev I.V."/>
            <person name="Hibbett D.S."/>
            <person name="Martin F."/>
            <person name="Nordberg H.P."/>
            <person name="Cantor M.N."/>
            <person name="Hua S.X."/>
        </authorList>
    </citation>
    <scope>NUCLEOTIDE SEQUENCE [LARGE SCALE GENOMIC DNA]</scope>
    <source>
        <strain evidence="4">h7</strain>
    </source>
</reference>
<feature type="compositionally biased region" description="Basic and acidic residues" evidence="1">
    <location>
        <begin position="422"/>
        <end position="435"/>
    </location>
</feature>
<feature type="transmembrane region" description="Helical" evidence="2">
    <location>
        <begin position="174"/>
        <end position="198"/>
    </location>
</feature>
<feature type="transmembrane region" description="Helical" evidence="2">
    <location>
        <begin position="264"/>
        <end position="285"/>
    </location>
</feature>
<reference evidence="4" key="2">
    <citation type="submission" date="2015-01" db="EMBL/GenBank/DDBJ databases">
        <title>Evolutionary Origins and Diversification of the Mycorrhizal Mutualists.</title>
        <authorList>
            <consortium name="DOE Joint Genome Institute"/>
            <consortium name="Mycorrhizal Genomics Consortium"/>
            <person name="Kohler A."/>
            <person name="Kuo A."/>
            <person name="Nagy L.G."/>
            <person name="Floudas D."/>
            <person name="Copeland A."/>
            <person name="Barry K.W."/>
            <person name="Cichocki N."/>
            <person name="Veneault-Fourrey C."/>
            <person name="LaButti K."/>
            <person name="Lindquist E.A."/>
            <person name="Lipzen A."/>
            <person name="Lundell T."/>
            <person name="Morin E."/>
            <person name="Murat C."/>
            <person name="Riley R."/>
            <person name="Ohm R."/>
            <person name="Sun H."/>
            <person name="Tunlid A."/>
            <person name="Henrissat B."/>
            <person name="Grigoriev I.V."/>
            <person name="Hibbett D.S."/>
            <person name="Martin F."/>
        </authorList>
    </citation>
    <scope>NUCLEOTIDE SEQUENCE [LARGE SCALE GENOMIC DNA]</scope>
    <source>
        <strain evidence="4">h7</strain>
    </source>
</reference>
<organism evidence="3 4">
    <name type="scientific">Hebeloma cylindrosporum</name>
    <dbReference type="NCBI Taxonomy" id="76867"/>
    <lineage>
        <taxon>Eukaryota</taxon>
        <taxon>Fungi</taxon>
        <taxon>Dikarya</taxon>
        <taxon>Basidiomycota</taxon>
        <taxon>Agaricomycotina</taxon>
        <taxon>Agaricomycetes</taxon>
        <taxon>Agaricomycetidae</taxon>
        <taxon>Agaricales</taxon>
        <taxon>Agaricineae</taxon>
        <taxon>Hymenogastraceae</taxon>
        <taxon>Hebeloma</taxon>
    </lineage>
</organism>